<reference evidence="11 12" key="1">
    <citation type="submission" date="2023-09" db="EMBL/GenBank/DDBJ databases">
        <authorList>
            <person name="Rey-Velasco X."/>
        </authorList>
    </citation>
    <scope>NUCLEOTIDE SEQUENCE [LARGE SCALE GENOMIC DNA]</scope>
    <source>
        <strain evidence="11 12">W431</strain>
    </source>
</reference>
<dbReference type="EMBL" id="JAVRIF010000006">
    <property type="protein sequence ID" value="MDT0604287.1"/>
    <property type="molecule type" value="Genomic_DNA"/>
</dbReference>
<evidence type="ECO:0000256" key="5">
    <source>
        <dbReference type="ARBA" id="ARBA00022723"/>
    </source>
</evidence>
<dbReference type="PRINTS" id="PR00931">
    <property type="entry name" value="MICOLLPTASE"/>
</dbReference>
<gene>
    <name evidence="11" type="ORF">RM573_11835</name>
</gene>
<evidence type="ECO:0000259" key="10">
    <source>
        <dbReference type="Pfam" id="PF17803"/>
    </source>
</evidence>
<comment type="cofactor">
    <cofactor evidence="1">
        <name>Zn(2+)</name>
        <dbReference type="ChEBI" id="CHEBI:29105"/>
    </cofactor>
</comment>
<keyword evidence="7 11" id="KW-0378">Hydrolase</keyword>
<dbReference type="GO" id="GO:0004222">
    <property type="term" value="F:metalloendopeptidase activity"/>
    <property type="evidence" value="ECO:0007669"/>
    <property type="project" value="UniProtKB-EC"/>
</dbReference>
<evidence type="ECO:0000256" key="9">
    <source>
        <dbReference type="ARBA" id="ARBA00023049"/>
    </source>
</evidence>
<dbReference type="Gene3D" id="1.10.390.20">
    <property type="match status" value="1"/>
</dbReference>
<evidence type="ECO:0000313" key="11">
    <source>
        <dbReference type="EMBL" id="MDT0604287.1"/>
    </source>
</evidence>
<evidence type="ECO:0000256" key="2">
    <source>
        <dbReference type="ARBA" id="ARBA00004613"/>
    </source>
</evidence>
<evidence type="ECO:0000256" key="1">
    <source>
        <dbReference type="ARBA" id="ARBA00001947"/>
    </source>
</evidence>
<organism evidence="11 12">
    <name type="scientific">Thalassotalea castellviae</name>
    <dbReference type="NCBI Taxonomy" id="3075612"/>
    <lineage>
        <taxon>Bacteria</taxon>
        <taxon>Pseudomonadati</taxon>
        <taxon>Pseudomonadota</taxon>
        <taxon>Gammaproteobacteria</taxon>
        <taxon>Alteromonadales</taxon>
        <taxon>Colwelliaceae</taxon>
        <taxon>Thalassotalea</taxon>
    </lineage>
</organism>
<dbReference type="PANTHER" id="PTHR13062:SF9">
    <property type="entry name" value="MICROBIAL COLLAGENASE"/>
    <property type="match status" value="1"/>
</dbReference>
<keyword evidence="12" id="KW-1185">Reference proteome</keyword>
<dbReference type="PROSITE" id="PS51257">
    <property type="entry name" value="PROKAR_LIPOPROTEIN"/>
    <property type="match status" value="1"/>
</dbReference>
<keyword evidence="3" id="KW-0964">Secreted</keyword>
<accession>A0ABU3A286</accession>
<keyword evidence="8" id="KW-0862">Zinc</keyword>
<proteinExistence type="predicted"/>
<dbReference type="InterPro" id="IPR040853">
    <property type="entry name" value="RapA2_cadherin-like"/>
</dbReference>
<dbReference type="EC" id="3.4.24.3" evidence="11"/>
<dbReference type="Pfam" id="PF17803">
    <property type="entry name" value="Cadherin_4"/>
    <property type="match status" value="1"/>
</dbReference>
<evidence type="ECO:0000256" key="3">
    <source>
        <dbReference type="ARBA" id="ARBA00022525"/>
    </source>
</evidence>
<dbReference type="InterPro" id="IPR002169">
    <property type="entry name" value="Peptidase_M9A/M9B"/>
</dbReference>
<evidence type="ECO:0000256" key="4">
    <source>
        <dbReference type="ARBA" id="ARBA00022670"/>
    </source>
</evidence>
<dbReference type="Gene3D" id="3.40.30.160">
    <property type="entry name" value="Collagenase ColT, N-terminal domain"/>
    <property type="match status" value="1"/>
</dbReference>
<evidence type="ECO:0000313" key="12">
    <source>
        <dbReference type="Proteomes" id="UP001266357"/>
    </source>
</evidence>
<keyword evidence="9" id="KW-0482">Metalloprotease</keyword>
<evidence type="ECO:0000256" key="7">
    <source>
        <dbReference type="ARBA" id="ARBA00022801"/>
    </source>
</evidence>
<keyword evidence="4" id="KW-0645">Protease</keyword>
<keyword evidence="6" id="KW-0732">Signal</keyword>
<protein>
    <submittedName>
        <fullName evidence="11">Collagenase</fullName>
        <ecNumber evidence="11">3.4.24.3</ecNumber>
    </submittedName>
</protein>
<evidence type="ECO:0000256" key="6">
    <source>
        <dbReference type="ARBA" id="ARBA00022729"/>
    </source>
</evidence>
<comment type="subcellular location">
    <subcellularLocation>
        <location evidence="2">Secreted</location>
    </subcellularLocation>
</comment>
<feature type="domain" description="RapA2 cadherin-like" evidence="10">
    <location>
        <begin position="113"/>
        <end position="180"/>
    </location>
</feature>
<dbReference type="Pfam" id="PF01752">
    <property type="entry name" value="Peptidase_M9"/>
    <property type="match status" value="1"/>
</dbReference>
<dbReference type="PANTHER" id="PTHR13062">
    <property type="entry name" value="COLLAGENASE"/>
    <property type="match status" value="1"/>
</dbReference>
<comment type="caution">
    <text evidence="11">The sequence shown here is derived from an EMBL/GenBank/DDBJ whole genome shotgun (WGS) entry which is preliminary data.</text>
</comment>
<sequence>MKIYLIVLLMLLAGCGGGDSNKTKQTKVSQSNTITIQDSYIEIKKGTTFSGKLTAKHNNNLPISFELVSAPNIGEFELSSTGEFTFSVNKFESKDQTKFTFNVVADSTLEQSASVEITLLAPDNIAPLAEQSQINISLDNVYVGNLIGTDIDGDTLSFELIDDVLIGSLTFNNTTGEFVYIAPRQTTELKTHFTYKVFDGLVWSEPSDVVINLLPNSSEISRFSYQLFGNSQDAMSGVFILPAAELNTDEVFSDNIVVLAEPRFGSFSYTNQQFTYQPNTTSIEELNVSDDRVIVSIIDSLGNTHLIKYEFKFADHAIVYNGNLTEPLAPSWQSDSDFPELLNDIFSGQDPFSSDFVHNEEKFNNAIKALDALALRDNITDERLYNLTYYIRAHIYYFGSEKLTDSQLNNLNTAGLRLTQMSGFYGLSESATKIHTGYTDTVYSLSRFDHKHELLTKFFDINLALINLYSRFDGQGDTYNLQTGIYNVFDLIDRTAYAFKFSENRDFVARYYNESLLTALTNFSQSNLVPINGDYYLLYNIYSLGYEFWLDDDAEWQTMLEQSMVSLTRAVIEHASAEDSKNIQIAFYGYYLSDAVGYHNPDLAINLCGNEYQDICYIVSEQEILPKVTSCNDFAELRFDDLTIDQQDSLCQSLITTSDTFHQVLATNYVSVEDDFNDAVYASIFNSSQDYGAYGYSLYQIPTDNGGFYLEGTPSQEDNIARLFVYQQGEEDAWWVWNWEHEFTHYLDGRYVKYGEFGHLSLDETTWWSEGLAEYIAWVDEFPRGNYVLTSTPEDKWPTIEEISTVNYNSSSDLIYIWSYTLHRFLVENHQELHQGFKQCLISGDIDCYREKTTTMYSLEASYKAWLQNLAQSLNSRAKRLIYSAKHYAEDSKHYRMHSQSQLKARNK</sequence>
<keyword evidence="5" id="KW-0479">Metal-binding</keyword>
<evidence type="ECO:0000256" key="8">
    <source>
        <dbReference type="ARBA" id="ARBA00022833"/>
    </source>
</evidence>
<dbReference type="Proteomes" id="UP001266357">
    <property type="component" value="Unassembled WGS sequence"/>
</dbReference>
<dbReference type="RefSeq" id="WP_311582055.1">
    <property type="nucleotide sequence ID" value="NZ_JAVRIF010000006.1"/>
</dbReference>
<name>A0ABU3A286_9GAMM</name>